<reference evidence="9" key="1">
    <citation type="submission" date="2022-11" db="UniProtKB">
        <authorList>
            <consortium name="EnsemblMetazoa"/>
        </authorList>
    </citation>
    <scope>IDENTIFICATION</scope>
</reference>
<keyword evidence="5 7" id="KW-0472">Membrane</keyword>
<dbReference type="PROSITE" id="PS50216">
    <property type="entry name" value="DHHC"/>
    <property type="match status" value="1"/>
</dbReference>
<protein>
    <recommendedName>
        <fullName evidence="7">Palmitoyltransferase</fullName>
        <ecNumber evidence="7">2.3.1.225</ecNumber>
    </recommendedName>
</protein>
<dbReference type="InterPro" id="IPR001594">
    <property type="entry name" value="Palmitoyltrfase_DHHC"/>
</dbReference>
<dbReference type="GO" id="GO:0019706">
    <property type="term" value="F:protein-cysteine S-palmitoyltransferase activity"/>
    <property type="evidence" value="ECO:0007669"/>
    <property type="project" value="UniProtKB-EC"/>
</dbReference>
<evidence type="ECO:0000256" key="3">
    <source>
        <dbReference type="ARBA" id="ARBA00022692"/>
    </source>
</evidence>
<dbReference type="AlphaFoldDB" id="A0A914B426"/>
<organism evidence="9 10">
    <name type="scientific">Patiria miniata</name>
    <name type="common">Bat star</name>
    <name type="synonym">Asterina miniata</name>
    <dbReference type="NCBI Taxonomy" id="46514"/>
    <lineage>
        <taxon>Eukaryota</taxon>
        <taxon>Metazoa</taxon>
        <taxon>Echinodermata</taxon>
        <taxon>Eleutherozoa</taxon>
        <taxon>Asterozoa</taxon>
        <taxon>Asteroidea</taxon>
        <taxon>Valvatacea</taxon>
        <taxon>Valvatida</taxon>
        <taxon>Asterinidae</taxon>
        <taxon>Patiria</taxon>
    </lineage>
</organism>
<keyword evidence="6 7" id="KW-0012">Acyltransferase</keyword>
<dbReference type="RefSeq" id="XP_038070251.1">
    <property type="nucleotide sequence ID" value="XM_038214323.1"/>
</dbReference>
<dbReference type="Pfam" id="PF01529">
    <property type="entry name" value="DHHC"/>
    <property type="match status" value="1"/>
</dbReference>
<dbReference type="PANTHER" id="PTHR12246">
    <property type="entry name" value="PALMITOYLTRANSFERASE ZDHHC16"/>
    <property type="match status" value="1"/>
</dbReference>
<evidence type="ECO:0000313" key="9">
    <source>
        <dbReference type="EnsemblMetazoa" id="XP_038070251.1"/>
    </source>
</evidence>
<feature type="transmembrane region" description="Helical" evidence="7">
    <location>
        <begin position="88"/>
        <end position="105"/>
    </location>
</feature>
<proteinExistence type="inferred from homology"/>
<dbReference type="EnsemblMetazoa" id="XM_038214323.1">
    <property type="protein sequence ID" value="XP_038070251.1"/>
    <property type="gene ID" value="LOC119739389"/>
</dbReference>
<dbReference type="OrthoDB" id="331948at2759"/>
<evidence type="ECO:0000256" key="4">
    <source>
        <dbReference type="ARBA" id="ARBA00022989"/>
    </source>
</evidence>
<dbReference type="EC" id="2.3.1.225" evidence="7"/>
<dbReference type="InterPro" id="IPR039859">
    <property type="entry name" value="PFA4/ZDH16/20/ERF2-like"/>
</dbReference>
<evidence type="ECO:0000256" key="7">
    <source>
        <dbReference type="RuleBase" id="RU079119"/>
    </source>
</evidence>
<evidence type="ECO:0000313" key="10">
    <source>
        <dbReference type="Proteomes" id="UP000887568"/>
    </source>
</evidence>
<dbReference type="GO" id="GO:0016020">
    <property type="term" value="C:membrane"/>
    <property type="evidence" value="ECO:0007669"/>
    <property type="project" value="UniProtKB-SubCell"/>
</dbReference>
<accession>A0A914B426</accession>
<evidence type="ECO:0000256" key="1">
    <source>
        <dbReference type="ARBA" id="ARBA00004141"/>
    </source>
</evidence>
<name>A0A914B426_PATMI</name>
<evidence type="ECO:0000256" key="2">
    <source>
        <dbReference type="ARBA" id="ARBA00022679"/>
    </source>
</evidence>
<feature type="transmembrane region" description="Helical" evidence="7">
    <location>
        <begin position="58"/>
        <end position="82"/>
    </location>
</feature>
<feature type="transmembrane region" description="Helical" evidence="7">
    <location>
        <begin position="226"/>
        <end position="249"/>
    </location>
</feature>
<comment type="catalytic activity">
    <reaction evidence="7">
        <text>L-cysteinyl-[protein] + hexadecanoyl-CoA = S-hexadecanoyl-L-cysteinyl-[protein] + CoA</text>
        <dbReference type="Rhea" id="RHEA:36683"/>
        <dbReference type="Rhea" id="RHEA-COMP:10131"/>
        <dbReference type="Rhea" id="RHEA-COMP:11032"/>
        <dbReference type="ChEBI" id="CHEBI:29950"/>
        <dbReference type="ChEBI" id="CHEBI:57287"/>
        <dbReference type="ChEBI" id="CHEBI:57379"/>
        <dbReference type="ChEBI" id="CHEBI:74151"/>
        <dbReference type="EC" id="2.3.1.225"/>
    </reaction>
</comment>
<comment type="domain">
    <text evidence="7">The DHHC domain is required for palmitoyltransferase activity.</text>
</comment>
<comment type="similarity">
    <text evidence="7">Belongs to the DHHC palmitoyltransferase family.</text>
</comment>
<dbReference type="GeneID" id="119739389"/>
<keyword evidence="10" id="KW-1185">Reference proteome</keyword>
<dbReference type="OMA" id="HILMCLA"/>
<keyword evidence="4 7" id="KW-1133">Transmembrane helix</keyword>
<sequence length="315" mass="35542">MSLRLEPLHPNNGDAPDNDAANQKLKMLAASNRCCKCCGLTAKLGVQDEWFVRDPCGIVCAVFTYLLIAYGTFAVMTCLLLPRGLDLYTIFHGILFCILSGNSVVSHVRAMMTDPGAIPLGNATREHINNMGLSVGQVVYRCPKCISIKPERAHHCSICRRCIKKMDHHCPWVNNCVGESNQKFFVLFTMYIMLMSLHAIMLILFHCLLCVRSQWGPECLYFSSPATIILIMILTFEALLFSLFTAIMFGTQVYSICTDETGIEQLKQEKPTWVKKTRCMSMKSVFGQKMSLAWLNPFVSPDTKWGKEEVYMYSV</sequence>
<evidence type="ECO:0000256" key="5">
    <source>
        <dbReference type="ARBA" id="ARBA00023136"/>
    </source>
</evidence>
<evidence type="ECO:0000256" key="6">
    <source>
        <dbReference type="ARBA" id="ARBA00023315"/>
    </source>
</evidence>
<comment type="subcellular location">
    <subcellularLocation>
        <location evidence="1">Membrane</location>
        <topology evidence="1">Multi-pass membrane protein</topology>
    </subcellularLocation>
</comment>
<feature type="transmembrane region" description="Helical" evidence="7">
    <location>
        <begin position="184"/>
        <end position="206"/>
    </location>
</feature>
<dbReference type="Proteomes" id="UP000887568">
    <property type="component" value="Unplaced"/>
</dbReference>
<feature type="domain" description="Palmitoyltransferase DHHC" evidence="8">
    <location>
        <begin position="142"/>
        <end position="268"/>
    </location>
</feature>
<keyword evidence="2 7" id="KW-0808">Transferase</keyword>
<evidence type="ECO:0000259" key="8">
    <source>
        <dbReference type="Pfam" id="PF01529"/>
    </source>
</evidence>
<keyword evidence="3 7" id="KW-0812">Transmembrane</keyword>